<sequence>MPNEQFWTARLTHLRAFVDEHGRMPRRTPTTPSQERSLSVWLANQRRYLAAGHLAPHREEQLDILLPAWRYSTSLPVPGQRTDELAVLTARLIRREARWADSLTQLVSFIHTQGRLPRSTADDRGERRLADWLHTQRRNHRKGLLQQGRRHQLDQALPDWQHHTTAPFPPTFTPPAPTSDPVASTGHEAPGSAACSRSGFQSNEDSWIRQLSAVAEYLAAAVIVVRCR</sequence>
<proteinExistence type="predicted"/>
<accession>A0A7K1FTP8</accession>
<comment type="caution">
    <text evidence="3">The sequence shown here is derived from an EMBL/GenBank/DDBJ whole genome shotgun (WGS) entry which is preliminary data.</text>
</comment>
<dbReference type="AlphaFoldDB" id="A0A7K1FTP8"/>
<organism evidence="3 4">
    <name type="scientific">Nakamurella alba</name>
    <dbReference type="NCBI Taxonomy" id="2665158"/>
    <lineage>
        <taxon>Bacteria</taxon>
        <taxon>Bacillati</taxon>
        <taxon>Actinomycetota</taxon>
        <taxon>Actinomycetes</taxon>
        <taxon>Nakamurellales</taxon>
        <taxon>Nakamurellaceae</taxon>
        <taxon>Nakamurella</taxon>
    </lineage>
</organism>
<protein>
    <recommendedName>
        <fullName evidence="2">Helicase-associated domain-containing protein</fullName>
    </recommendedName>
</protein>
<evidence type="ECO:0000313" key="4">
    <source>
        <dbReference type="Proteomes" id="UP000460221"/>
    </source>
</evidence>
<evidence type="ECO:0000256" key="1">
    <source>
        <dbReference type="SAM" id="MobiDB-lite"/>
    </source>
</evidence>
<dbReference type="RefSeq" id="WP_154771495.1">
    <property type="nucleotide sequence ID" value="NZ_WLYK01000022.1"/>
</dbReference>
<gene>
    <name evidence="3" type="ORF">GIS00_26575</name>
</gene>
<dbReference type="Gene3D" id="6.10.140.530">
    <property type="match status" value="2"/>
</dbReference>
<feature type="domain" description="Helicase-associated" evidence="2">
    <location>
        <begin position="4"/>
        <end position="63"/>
    </location>
</feature>
<dbReference type="Pfam" id="PF03457">
    <property type="entry name" value="HA"/>
    <property type="match status" value="2"/>
</dbReference>
<dbReference type="PANTHER" id="PTHR33418:SF1">
    <property type="entry name" value="HELICASE-ASSOCIATED DOMAIN-CONTAINING PROTEIN"/>
    <property type="match status" value="1"/>
</dbReference>
<evidence type="ECO:0000259" key="2">
    <source>
        <dbReference type="Pfam" id="PF03457"/>
    </source>
</evidence>
<feature type="region of interest" description="Disordered" evidence="1">
    <location>
        <begin position="161"/>
        <end position="199"/>
    </location>
</feature>
<name>A0A7K1FTP8_9ACTN</name>
<keyword evidence="4" id="KW-1185">Reference proteome</keyword>
<feature type="compositionally biased region" description="Pro residues" evidence="1">
    <location>
        <begin position="167"/>
        <end position="178"/>
    </location>
</feature>
<dbReference type="InterPro" id="IPR005114">
    <property type="entry name" value="Helicase_assoc"/>
</dbReference>
<evidence type="ECO:0000313" key="3">
    <source>
        <dbReference type="EMBL" id="MTD17498.1"/>
    </source>
</evidence>
<dbReference type="Proteomes" id="UP000460221">
    <property type="component" value="Unassembled WGS sequence"/>
</dbReference>
<feature type="domain" description="Helicase-associated" evidence="2">
    <location>
        <begin position="96"/>
        <end position="155"/>
    </location>
</feature>
<dbReference type="EMBL" id="WLYK01000022">
    <property type="protein sequence ID" value="MTD17498.1"/>
    <property type="molecule type" value="Genomic_DNA"/>
</dbReference>
<reference evidence="3 4" key="1">
    <citation type="submission" date="2019-11" db="EMBL/GenBank/DDBJ databases">
        <authorList>
            <person name="Jiang L.-Q."/>
        </authorList>
    </citation>
    <scope>NUCLEOTIDE SEQUENCE [LARGE SCALE GENOMIC DNA]</scope>
    <source>
        <strain evidence="3 4">YIM 132087</strain>
    </source>
</reference>
<dbReference type="PANTHER" id="PTHR33418">
    <property type="entry name" value="HELICASE-ASSOCIATED"/>
    <property type="match status" value="1"/>
</dbReference>